<dbReference type="EC" id="2.4.1.-" evidence="8"/>
<keyword evidence="10" id="KW-1185">Reference proteome</keyword>
<evidence type="ECO:0000256" key="1">
    <source>
        <dbReference type="ARBA" id="ARBA00004167"/>
    </source>
</evidence>
<proteinExistence type="inferred from homology"/>
<evidence type="ECO:0000256" key="2">
    <source>
        <dbReference type="ARBA" id="ARBA00007647"/>
    </source>
</evidence>
<organism evidence="9 10">
    <name type="scientific">Teladorsagia circumcincta</name>
    <name type="common">Brown stomach worm</name>
    <name type="synonym">Ostertagia circumcincta</name>
    <dbReference type="NCBI Taxonomy" id="45464"/>
    <lineage>
        <taxon>Eukaryota</taxon>
        <taxon>Metazoa</taxon>
        <taxon>Ecdysozoa</taxon>
        <taxon>Nematoda</taxon>
        <taxon>Chromadorea</taxon>
        <taxon>Rhabditida</taxon>
        <taxon>Rhabditina</taxon>
        <taxon>Rhabditomorpha</taxon>
        <taxon>Strongyloidea</taxon>
        <taxon>Trichostrongylidae</taxon>
        <taxon>Teladorsagia</taxon>
    </lineage>
</organism>
<dbReference type="OrthoDB" id="5810971at2759"/>
<dbReference type="GO" id="GO:0016020">
    <property type="term" value="C:membrane"/>
    <property type="evidence" value="ECO:0007669"/>
    <property type="project" value="UniProtKB-SubCell"/>
</dbReference>
<dbReference type="PANTHER" id="PTHR21461">
    <property type="entry name" value="GLYCOSYLTRANSFERASE FAMILY 92 PROTEIN"/>
    <property type="match status" value="1"/>
</dbReference>
<feature type="transmembrane region" description="Helical" evidence="8">
    <location>
        <begin position="21"/>
        <end position="41"/>
    </location>
</feature>
<evidence type="ECO:0000256" key="4">
    <source>
        <dbReference type="ARBA" id="ARBA00022679"/>
    </source>
</evidence>
<keyword evidence="4 8" id="KW-0808">Transferase</keyword>
<protein>
    <recommendedName>
        <fullName evidence="8">Glycosyltransferase family 92 protein</fullName>
        <ecNumber evidence="8">2.4.1.-</ecNumber>
    </recommendedName>
</protein>
<dbReference type="Proteomes" id="UP000230423">
    <property type="component" value="Unassembled WGS sequence"/>
</dbReference>
<evidence type="ECO:0000313" key="10">
    <source>
        <dbReference type="Proteomes" id="UP000230423"/>
    </source>
</evidence>
<comment type="subcellular location">
    <subcellularLocation>
        <location evidence="1">Membrane</location>
        <topology evidence="1">Single-pass membrane protein</topology>
    </subcellularLocation>
</comment>
<dbReference type="PANTHER" id="PTHR21461:SF40">
    <property type="entry name" value="GLYCOSYLTRANSFERASE FAMILY 92 PROTEIN"/>
    <property type="match status" value="1"/>
</dbReference>
<evidence type="ECO:0000313" key="9">
    <source>
        <dbReference type="EMBL" id="PIO75351.1"/>
    </source>
</evidence>
<evidence type="ECO:0000256" key="5">
    <source>
        <dbReference type="ARBA" id="ARBA00022692"/>
    </source>
</evidence>
<evidence type="ECO:0000256" key="3">
    <source>
        <dbReference type="ARBA" id="ARBA00022676"/>
    </source>
</evidence>
<dbReference type="Pfam" id="PF01697">
    <property type="entry name" value="Glyco_transf_92"/>
    <property type="match status" value="1"/>
</dbReference>
<keyword evidence="7 8" id="KW-0472">Membrane</keyword>
<dbReference type="EMBL" id="KZ345150">
    <property type="protein sequence ID" value="PIO75351.1"/>
    <property type="molecule type" value="Genomic_DNA"/>
</dbReference>
<evidence type="ECO:0000256" key="8">
    <source>
        <dbReference type="RuleBase" id="RU366017"/>
    </source>
</evidence>
<dbReference type="GO" id="GO:0005737">
    <property type="term" value="C:cytoplasm"/>
    <property type="evidence" value="ECO:0007669"/>
    <property type="project" value="TreeGrafter"/>
</dbReference>
<dbReference type="GO" id="GO:0016757">
    <property type="term" value="F:glycosyltransferase activity"/>
    <property type="evidence" value="ECO:0007669"/>
    <property type="project" value="UniProtKB-UniRule"/>
</dbReference>
<accession>A0A2G9UYN5</accession>
<evidence type="ECO:0000256" key="7">
    <source>
        <dbReference type="ARBA" id="ARBA00023136"/>
    </source>
</evidence>
<sequence>MHEKKEPDMLCTIRKVMRWNWPVLIPVVALGVISLTFYNIGVATYPKPKIQAPCRIEYYADLLDDNKTGLEDSFADHIRFCVPFYDLMQNHIKAGTGRRQQPFLSMSLVGAYAFADYSAVTTEADGRFGQKAFCRYLDVNLEEIKPAVESVVFPEFTIYCCRRSQAHYMSITTTKDEEINQTVPVTDRTVDDPKYTLSMCVKPMYGNGTKFVLFAEYIEHYKLQGVQHFYIYVKDVDKYTEKLIRHYVNSGEAEVVYFREKQDRPSIEWHLVGTQDCIHRSRHHSNYTIYADLDERILPANINTTLAEYTMKIMTEKENIGMIRFVTQYVLKNATDPIVYEGEKTLKEHLPTLVFHNSSAPAPIGYTAKCIIDPKKVFLMWVHHVAIYFPGYDGYEVPVNEGIIRHYRDIMSGDWYKHYLSGVEEFGPFQMTYYPPALLEPLYRNVETKLDIVYEN</sequence>
<name>A0A2G9UYN5_TELCI</name>
<keyword evidence="6 8" id="KW-1133">Transmembrane helix</keyword>
<evidence type="ECO:0000256" key="6">
    <source>
        <dbReference type="ARBA" id="ARBA00022989"/>
    </source>
</evidence>
<gene>
    <name evidence="9" type="ORF">TELCIR_02606</name>
</gene>
<keyword evidence="3 8" id="KW-0328">Glycosyltransferase</keyword>
<reference evidence="9 10" key="1">
    <citation type="submission" date="2015-09" db="EMBL/GenBank/DDBJ databases">
        <title>Draft genome of the parasitic nematode Teladorsagia circumcincta isolate WARC Sus (inbred).</title>
        <authorList>
            <person name="Mitreva M."/>
        </authorList>
    </citation>
    <scope>NUCLEOTIDE SEQUENCE [LARGE SCALE GENOMIC DNA]</scope>
    <source>
        <strain evidence="9 10">S</strain>
    </source>
</reference>
<dbReference type="InterPro" id="IPR008166">
    <property type="entry name" value="Glyco_transf_92"/>
</dbReference>
<dbReference type="AlphaFoldDB" id="A0A2G9UYN5"/>
<comment type="similarity">
    <text evidence="2 8">Belongs to the glycosyltransferase 92 family.</text>
</comment>
<keyword evidence="5 8" id="KW-0812">Transmembrane</keyword>